<dbReference type="AlphaFoldDB" id="A0AAN8B132"/>
<accession>A0AAN8B132</accession>
<dbReference type="Proteomes" id="UP001335648">
    <property type="component" value="Unassembled WGS sequence"/>
</dbReference>
<reference evidence="1 2" key="1">
    <citation type="journal article" date="2023" name="Mol. Biol. Evol.">
        <title>Genomics of Secondarily Temperate Adaptation in the Only Non-Antarctic Icefish.</title>
        <authorList>
            <person name="Rivera-Colon A.G."/>
            <person name="Rayamajhi N."/>
            <person name="Minhas B.F."/>
            <person name="Madrigal G."/>
            <person name="Bilyk K.T."/>
            <person name="Yoon V."/>
            <person name="Hune M."/>
            <person name="Gregory S."/>
            <person name="Cheng C.H.C."/>
            <person name="Catchen J.M."/>
        </authorList>
    </citation>
    <scope>NUCLEOTIDE SEQUENCE [LARGE SCALE GENOMIC DNA]</scope>
    <source>
        <strain evidence="1">JC2023a</strain>
    </source>
</reference>
<evidence type="ECO:0000313" key="2">
    <source>
        <dbReference type="Proteomes" id="UP001335648"/>
    </source>
</evidence>
<organism evidence="1 2">
    <name type="scientific">Champsocephalus esox</name>
    <name type="common">pike icefish</name>
    <dbReference type="NCBI Taxonomy" id="159716"/>
    <lineage>
        <taxon>Eukaryota</taxon>
        <taxon>Metazoa</taxon>
        <taxon>Chordata</taxon>
        <taxon>Craniata</taxon>
        <taxon>Vertebrata</taxon>
        <taxon>Euteleostomi</taxon>
        <taxon>Actinopterygii</taxon>
        <taxon>Neopterygii</taxon>
        <taxon>Teleostei</taxon>
        <taxon>Neoteleostei</taxon>
        <taxon>Acanthomorphata</taxon>
        <taxon>Eupercaria</taxon>
        <taxon>Perciformes</taxon>
        <taxon>Notothenioidei</taxon>
        <taxon>Channichthyidae</taxon>
        <taxon>Champsocephalus</taxon>
    </lineage>
</organism>
<sequence length="119" mass="12897">MLKQLCAVCCHGHSSAVSAPRTSYSSMQPRGAVPGQPVCSYPALSPPERAWEPPCVAELLLLQRGPFCWSAAGETEDANGSLDIFSPQSHVIINKQALHVDRRAGVLHRMLCEVVKQFA</sequence>
<name>A0AAN8B132_9TELE</name>
<dbReference type="EMBL" id="JAULUE010002067">
    <property type="protein sequence ID" value="KAK5876314.1"/>
    <property type="molecule type" value="Genomic_DNA"/>
</dbReference>
<protein>
    <submittedName>
        <fullName evidence="1">Uncharacterized protein</fullName>
    </submittedName>
</protein>
<evidence type="ECO:0000313" key="1">
    <source>
        <dbReference type="EMBL" id="KAK5876314.1"/>
    </source>
</evidence>
<gene>
    <name evidence="1" type="ORF">CesoFtcFv8_025681</name>
</gene>
<proteinExistence type="predicted"/>
<keyword evidence="2" id="KW-1185">Reference proteome</keyword>
<comment type="caution">
    <text evidence="1">The sequence shown here is derived from an EMBL/GenBank/DDBJ whole genome shotgun (WGS) entry which is preliminary data.</text>
</comment>